<comment type="caution">
    <text evidence="2">The sequence shown here is derived from an EMBL/GenBank/DDBJ whole genome shotgun (WGS) entry which is preliminary data.</text>
</comment>
<reference evidence="2 3" key="1">
    <citation type="submission" date="2020-04" db="EMBL/GenBank/DDBJ databases">
        <title>Acinetobacter Taxon 24.</title>
        <authorList>
            <person name="Nemec A."/>
            <person name="Radolfova-Krizova L."/>
            <person name="Higgins P.G."/>
            <person name="Spanelova P."/>
        </authorList>
    </citation>
    <scope>NUCLEOTIDE SEQUENCE [LARGE SCALE GENOMIC DNA]</scope>
    <source>
        <strain evidence="2 3">ANC 5380</strain>
    </source>
</reference>
<feature type="compositionally biased region" description="Polar residues" evidence="1">
    <location>
        <begin position="97"/>
        <end position="115"/>
    </location>
</feature>
<dbReference type="STRING" id="1977878.B9T23_00680"/>
<dbReference type="AlphaFoldDB" id="A0A2C9WRZ2"/>
<gene>
    <name evidence="2" type="ORF">HLH17_07575</name>
</gene>
<dbReference type="RefSeq" id="WP_086192427.1">
    <property type="nucleotide sequence ID" value="NZ_JABERL010000020.1"/>
</dbReference>
<accession>A0A2C9WRZ2</accession>
<evidence type="ECO:0000313" key="3">
    <source>
        <dbReference type="Proteomes" id="UP000569202"/>
    </source>
</evidence>
<feature type="region of interest" description="Disordered" evidence="1">
    <location>
        <begin position="97"/>
        <end position="130"/>
    </location>
</feature>
<dbReference type="Proteomes" id="UP000569202">
    <property type="component" value="Unassembled WGS sequence"/>
</dbReference>
<name>A0A2C9WRZ2_9GAMM</name>
<dbReference type="EMBL" id="JABERL010000020">
    <property type="protein sequence ID" value="NNH77522.1"/>
    <property type="molecule type" value="Genomic_DNA"/>
</dbReference>
<proteinExistence type="predicted"/>
<accession>A0A7Y2REV4</accession>
<protein>
    <submittedName>
        <fullName evidence="2">Uncharacterized protein</fullName>
    </submittedName>
</protein>
<organism evidence="2 3">
    <name type="scientific">Acinetobacter terrae</name>
    <dbReference type="NCBI Taxonomy" id="2731247"/>
    <lineage>
        <taxon>Bacteria</taxon>
        <taxon>Pseudomonadati</taxon>
        <taxon>Pseudomonadota</taxon>
        <taxon>Gammaproteobacteria</taxon>
        <taxon>Moraxellales</taxon>
        <taxon>Moraxellaceae</taxon>
        <taxon>Acinetobacter</taxon>
        <taxon>Acinetobacter Taxon 24</taxon>
    </lineage>
</organism>
<evidence type="ECO:0000313" key="2">
    <source>
        <dbReference type="EMBL" id="NNH77522.1"/>
    </source>
</evidence>
<sequence length="143" mass="15688">MNNIYKLLGLGFMALGLAACQSTPRPYNGNVGYQIESQSNGRATLAYTLAGRKSQQVDERKLQRACQKVLGSNKQYKIDILSISEIANPAIQTPQYGRQLGQSRTSVSLSNTPDLHNSEDMATRESLDATRPSTLSVVRYTCS</sequence>
<feature type="compositionally biased region" description="Basic and acidic residues" evidence="1">
    <location>
        <begin position="116"/>
        <end position="128"/>
    </location>
</feature>
<dbReference type="PROSITE" id="PS51257">
    <property type="entry name" value="PROKAR_LIPOPROTEIN"/>
    <property type="match status" value="1"/>
</dbReference>
<evidence type="ECO:0000256" key="1">
    <source>
        <dbReference type="SAM" id="MobiDB-lite"/>
    </source>
</evidence>